<dbReference type="PANTHER" id="PTHR15341:SF3">
    <property type="entry name" value="NUCLEAR NUCLEIC ACID-BINDING PROTEIN C1D"/>
    <property type="match status" value="1"/>
</dbReference>
<dbReference type="GO" id="GO:0010468">
    <property type="term" value="P:regulation of gene expression"/>
    <property type="evidence" value="ECO:0007669"/>
    <property type="project" value="TreeGrafter"/>
</dbReference>
<dbReference type="GO" id="GO:0005730">
    <property type="term" value="C:nucleolus"/>
    <property type="evidence" value="ECO:0007669"/>
    <property type="project" value="UniProtKB-SubCell"/>
</dbReference>
<dbReference type="InterPro" id="IPR011082">
    <property type="entry name" value="Exosome-assoc_fac/DNA_repair"/>
</dbReference>
<dbReference type="AlphaFoldDB" id="A0A024UHM0"/>
<keyword evidence="4 6" id="KW-0694">RNA-binding</keyword>
<dbReference type="Pfam" id="PF04000">
    <property type="entry name" value="Sas10_Utp3"/>
    <property type="match status" value="1"/>
</dbReference>
<keyword evidence="6" id="KW-0238">DNA-binding</keyword>
<dbReference type="InterPro" id="IPR007146">
    <property type="entry name" value="Sas10/Utp3/C1D"/>
</dbReference>
<dbReference type="OrthoDB" id="10261072at2759"/>
<feature type="region of interest" description="Disordered" evidence="7">
    <location>
        <begin position="125"/>
        <end position="165"/>
    </location>
</feature>
<dbReference type="GO" id="GO:0000178">
    <property type="term" value="C:exosome (RNase complex)"/>
    <property type="evidence" value="ECO:0007669"/>
    <property type="project" value="TreeGrafter"/>
</dbReference>
<keyword evidence="6" id="KW-0963">Cytoplasm</keyword>
<evidence type="ECO:0000256" key="7">
    <source>
        <dbReference type="SAM" id="MobiDB-lite"/>
    </source>
</evidence>
<evidence type="ECO:0000313" key="8">
    <source>
        <dbReference type="EMBL" id="ETW05118.1"/>
    </source>
</evidence>
<keyword evidence="3 6" id="KW-0698">rRNA processing</keyword>
<keyword evidence="5 6" id="KW-0539">Nucleus</keyword>
<reference evidence="8" key="1">
    <citation type="submission" date="2013-12" db="EMBL/GenBank/DDBJ databases">
        <title>The Genome Sequence of Aphanomyces invadans NJM9701.</title>
        <authorList>
            <consortium name="The Broad Institute Genomics Platform"/>
            <person name="Russ C."/>
            <person name="Tyler B."/>
            <person name="van West P."/>
            <person name="Dieguez-Uribeondo J."/>
            <person name="Young S.K."/>
            <person name="Zeng Q."/>
            <person name="Gargeya S."/>
            <person name="Fitzgerald M."/>
            <person name="Abouelleil A."/>
            <person name="Alvarado L."/>
            <person name="Chapman S.B."/>
            <person name="Gainer-Dewar J."/>
            <person name="Goldberg J."/>
            <person name="Griggs A."/>
            <person name="Gujja S."/>
            <person name="Hansen M."/>
            <person name="Howarth C."/>
            <person name="Imamovic A."/>
            <person name="Ireland A."/>
            <person name="Larimer J."/>
            <person name="McCowan C."/>
            <person name="Murphy C."/>
            <person name="Pearson M."/>
            <person name="Poon T.W."/>
            <person name="Priest M."/>
            <person name="Roberts A."/>
            <person name="Saif S."/>
            <person name="Shea T."/>
            <person name="Sykes S."/>
            <person name="Wortman J."/>
            <person name="Nusbaum C."/>
            <person name="Birren B."/>
        </authorList>
    </citation>
    <scope>NUCLEOTIDE SEQUENCE [LARGE SCALE GENOMIC DNA]</scope>
    <source>
        <strain evidence="8">NJM9701</strain>
    </source>
</reference>
<dbReference type="GO" id="GO:0003677">
    <property type="term" value="F:DNA binding"/>
    <property type="evidence" value="ECO:0007669"/>
    <property type="project" value="UniProtKB-KW"/>
</dbReference>
<comment type="subunit">
    <text evidence="6">Monomer and homodimer.</text>
</comment>
<dbReference type="GO" id="GO:0000460">
    <property type="term" value="P:maturation of 5.8S rRNA"/>
    <property type="evidence" value="ECO:0007669"/>
    <property type="project" value="TreeGrafter"/>
</dbReference>
<dbReference type="GO" id="GO:0005737">
    <property type="term" value="C:cytoplasm"/>
    <property type="evidence" value="ECO:0007669"/>
    <property type="project" value="UniProtKB-SubCell"/>
</dbReference>
<comment type="function">
    <text evidence="6">Plays a role in the recruitment of the exosome to pre-rRNA to mediate the 3'-5' end processing of the 5.8S rRNA.</text>
</comment>
<protein>
    <recommendedName>
        <fullName evidence="6">Nuclear nucleic acid-binding protein C1D</fullName>
    </recommendedName>
</protein>
<comment type="similarity">
    <text evidence="2 6">Belongs to the C1D family.</text>
</comment>
<evidence type="ECO:0000256" key="2">
    <source>
        <dbReference type="ARBA" id="ARBA00009154"/>
    </source>
</evidence>
<gene>
    <name evidence="8" type="ORF">H310_04139</name>
</gene>
<dbReference type="EMBL" id="KI913957">
    <property type="protein sequence ID" value="ETW05118.1"/>
    <property type="molecule type" value="Genomic_DNA"/>
</dbReference>
<dbReference type="RefSeq" id="XP_008866557.1">
    <property type="nucleotide sequence ID" value="XM_008868335.1"/>
</dbReference>
<evidence type="ECO:0000256" key="5">
    <source>
        <dbReference type="ARBA" id="ARBA00023242"/>
    </source>
</evidence>
<dbReference type="eggNOG" id="KOG4835">
    <property type="taxonomic scope" value="Eukaryota"/>
</dbReference>
<name>A0A024UHM0_9STRA</name>
<proteinExistence type="inferred from homology"/>
<evidence type="ECO:0000256" key="3">
    <source>
        <dbReference type="ARBA" id="ARBA00022552"/>
    </source>
</evidence>
<evidence type="ECO:0000256" key="4">
    <source>
        <dbReference type="ARBA" id="ARBA00022884"/>
    </source>
</evidence>
<evidence type="ECO:0000256" key="6">
    <source>
        <dbReference type="RuleBase" id="RU368003"/>
    </source>
</evidence>
<dbReference type="STRING" id="157072.A0A024UHM0"/>
<dbReference type="PANTHER" id="PTHR15341">
    <property type="entry name" value="SUN-COR STEROID HORMONE RECEPTOR CO-REPRESSOR"/>
    <property type="match status" value="1"/>
</dbReference>
<dbReference type="GeneID" id="20081189"/>
<comment type="subcellular location">
    <subcellularLocation>
        <location evidence="6">Cytoplasm</location>
    </subcellularLocation>
    <subcellularLocation>
        <location evidence="6">Nucleus</location>
        <location evidence="6">Nucleolus</location>
    </subcellularLocation>
    <subcellularLocation>
        <location evidence="1 6">Nucleus</location>
    </subcellularLocation>
</comment>
<dbReference type="GO" id="GO:0003723">
    <property type="term" value="F:RNA binding"/>
    <property type="evidence" value="ECO:0007669"/>
    <property type="project" value="UniProtKB-UniRule"/>
</dbReference>
<sequence length="165" mass="18130">MDSRLGNLDQALGAVEEYLNVLTTKPIDELTAELAPIDKAKVQVGLAYSINALLYVLLKVQGVSSKDGRQTQVKQELDRVKGYVQKIKYSEEMAKGRKTRVDAEAAGRFINHALSSDQVYAEAVAERTVATESQPSDEKKASKKHKAPTATSETKATPPKKRSRK</sequence>
<accession>A0A024UHM0</accession>
<evidence type="ECO:0000256" key="1">
    <source>
        <dbReference type="ARBA" id="ARBA00004123"/>
    </source>
</evidence>
<organism evidence="8">
    <name type="scientific">Aphanomyces invadans</name>
    <dbReference type="NCBI Taxonomy" id="157072"/>
    <lineage>
        <taxon>Eukaryota</taxon>
        <taxon>Sar</taxon>
        <taxon>Stramenopiles</taxon>
        <taxon>Oomycota</taxon>
        <taxon>Saprolegniomycetes</taxon>
        <taxon>Saprolegniales</taxon>
        <taxon>Verrucalvaceae</taxon>
        <taxon>Aphanomyces</taxon>
    </lineage>
</organism>
<dbReference type="VEuPathDB" id="FungiDB:H310_04139"/>